<dbReference type="Proteomes" id="UP001445076">
    <property type="component" value="Unassembled WGS sequence"/>
</dbReference>
<feature type="region of interest" description="Disordered" evidence="1">
    <location>
        <begin position="181"/>
        <end position="208"/>
    </location>
</feature>
<feature type="compositionally biased region" description="Polar residues" evidence="1">
    <location>
        <begin position="499"/>
        <end position="516"/>
    </location>
</feature>
<organism evidence="2 3">
    <name type="scientific">Cherax quadricarinatus</name>
    <name type="common">Australian red claw crayfish</name>
    <dbReference type="NCBI Taxonomy" id="27406"/>
    <lineage>
        <taxon>Eukaryota</taxon>
        <taxon>Metazoa</taxon>
        <taxon>Ecdysozoa</taxon>
        <taxon>Arthropoda</taxon>
        <taxon>Crustacea</taxon>
        <taxon>Multicrustacea</taxon>
        <taxon>Malacostraca</taxon>
        <taxon>Eumalacostraca</taxon>
        <taxon>Eucarida</taxon>
        <taxon>Decapoda</taxon>
        <taxon>Pleocyemata</taxon>
        <taxon>Astacidea</taxon>
        <taxon>Parastacoidea</taxon>
        <taxon>Parastacidae</taxon>
        <taxon>Cherax</taxon>
    </lineage>
</organism>
<feature type="region of interest" description="Disordered" evidence="1">
    <location>
        <begin position="766"/>
        <end position="794"/>
    </location>
</feature>
<name>A0AAW0Y628_CHEQU</name>
<dbReference type="EMBL" id="JARKIK010000019">
    <property type="protein sequence ID" value="KAK8745619.1"/>
    <property type="molecule type" value="Genomic_DNA"/>
</dbReference>
<feature type="compositionally biased region" description="Acidic residues" evidence="1">
    <location>
        <begin position="470"/>
        <end position="489"/>
    </location>
</feature>
<comment type="caution">
    <text evidence="2">The sequence shown here is derived from an EMBL/GenBank/DDBJ whole genome shotgun (WGS) entry which is preliminary data.</text>
</comment>
<feature type="region of interest" description="Disordered" evidence="1">
    <location>
        <begin position="458"/>
        <end position="534"/>
    </location>
</feature>
<gene>
    <name evidence="2" type="ORF">OTU49_000294</name>
</gene>
<feature type="compositionally biased region" description="Polar residues" evidence="1">
    <location>
        <begin position="774"/>
        <end position="794"/>
    </location>
</feature>
<dbReference type="AlphaFoldDB" id="A0AAW0Y628"/>
<evidence type="ECO:0000313" key="2">
    <source>
        <dbReference type="EMBL" id="KAK8745619.1"/>
    </source>
</evidence>
<feature type="compositionally biased region" description="Polar residues" evidence="1">
    <location>
        <begin position="693"/>
        <end position="707"/>
    </location>
</feature>
<evidence type="ECO:0008006" key="4">
    <source>
        <dbReference type="Google" id="ProtNLM"/>
    </source>
</evidence>
<evidence type="ECO:0000256" key="1">
    <source>
        <dbReference type="SAM" id="MobiDB-lite"/>
    </source>
</evidence>
<accession>A0AAW0Y628</accession>
<protein>
    <recommendedName>
        <fullName evidence="4">Myb-like domain-containing protein</fullName>
    </recommendedName>
</protein>
<keyword evidence="3" id="KW-1185">Reference proteome</keyword>
<feature type="region of interest" description="Disordered" evidence="1">
    <location>
        <begin position="683"/>
        <end position="726"/>
    </location>
</feature>
<evidence type="ECO:0000313" key="3">
    <source>
        <dbReference type="Proteomes" id="UP001445076"/>
    </source>
</evidence>
<sequence>METLEISYKIPTGQQLACYSCNAVFKDVLSAAEHTLECVELPTSTKKPEFEAKKKNNPNKVTLPRPPRTWIREYEAILLKCMRDHVVMIGEAKAKVGKKPYTNVMELLAKELQVSIGEWVNRKCVIKKWLGLLRRVRNFDALQKGNQMLGYLHLDPPEFYGSIKEIDKEIQKAKLRAQQGIKQGSGKKEEEEEEEEEEEGETVAEATENNGENFAVQDCKVEADSIEYVVESGTQDRKCIEVVDVGNTMIRKDIVLSVLNRMEQGLLSPGEIAQEFGIDEIFLELIKQRKYIIIQGIERCSLCHLLLGNKKDLVTHELQCSDKNKWVESRVDDKGEVDNFQFFPATVERLVQLVIETNPRENRRNTWKKIAFHLSGLQDGVTVKRCNQKWRNLVNQCRSYEQLNKWAIAHNYTHSRPMPEYYHLIMPYVNASEVTKVRPSLDAIRKFVSTNRHIGKDDEASWDESNNFNDGDEDIDESAADYEDGDLNDASDRFDDSSAKTYSKSNSTTYPPNDVTSDLKMAPESHSLTDPPNDVVTAVKLPAKSKPALESSGKLCTGEESKSARHFENDHDINKAQETIKNQANLIGKFENKLDNALVLLRDMARENQRVIKAAGSKSDVSMASVGEKICKVLQVQIEMQTQMSKRLEAMTCMWERHHRENLGVMKSLIAEISHKNVSKFPLANPTDHIPKLNQSISSTDGNSNQTHGRRTTKPKPDKTCDKRANTNQICKSSTKSEELLKGCTINTTKPDQNCNSTHHTTSQKCIMTRKRNQTSSSDTSKLGSALNSTTKTNQECENKISKSECEGQGKRIKKRKIIPDY</sequence>
<feature type="compositionally biased region" description="Basic and acidic residues" evidence="1">
    <location>
        <begin position="715"/>
        <end position="725"/>
    </location>
</feature>
<feature type="compositionally biased region" description="Acidic residues" evidence="1">
    <location>
        <begin position="190"/>
        <end position="202"/>
    </location>
</feature>
<reference evidence="2 3" key="1">
    <citation type="journal article" date="2024" name="BMC Genomics">
        <title>Genome assembly of redclaw crayfish (Cherax quadricarinatus) provides insights into its immune adaptation and hypoxia tolerance.</title>
        <authorList>
            <person name="Liu Z."/>
            <person name="Zheng J."/>
            <person name="Li H."/>
            <person name="Fang K."/>
            <person name="Wang S."/>
            <person name="He J."/>
            <person name="Zhou D."/>
            <person name="Weng S."/>
            <person name="Chi M."/>
            <person name="Gu Z."/>
            <person name="He J."/>
            <person name="Li F."/>
            <person name="Wang M."/>
        </authorList>
    </citation>
    <scope>NUCLEOTIDE SEQUENCE [LARGE SCALE GENOMIC DNA]</scope>
    <source>
        <strain evidence="2">ZL_2023a</strain>
    </source>
</reference>
<proteinExistence type="predicted"/>